<gene>
    <name evidence="2" type="ORF">ACFR9T_13480</name>
</gene>
<dbReference type="AlphaFoldDB" id="A0ABD6C339"/>
<reference evidence="2 3" key="1">
    <citation type="journal article" date="2019" name="Int. J. Syst. Evol. Microbiol.">
        <title>The Global Catalogue of Microorganisms (GCM) 10K type strain sequencing project: providing services to taxonomists for standard genome sequencing and annotation.</title>
        <authorList>
            <consortium name="The Broad Institute Genomics Platform"/>
            <consortium name="The Broad Institute Genome Sequencing Center for Infectious Disease"/>
            <person name="Wu L."/>
            <person name="Ma J."/>
        </authorList>
    </citation>
    <scope>NUCLEOTIDE SEQUENCE [LARGE SCALE GENOMIC DNA]</scope>
    <source>
        <strain evidence="2 3">CGMCC 1.12689</strain>
    </source>
</reference>
<name>A0ABD6C339_9EURY</name>
<feature type="domain" description="DUF7999" evidence="1">
    <location>
        <begin position="4"/>
        <end position="77"/>
    </location>
</feature>
<dbReference type="RefSeq" id="WP_303652265.1">
    <property type="nucleotide sequence ID" value="NZ_JANHDL010000003.1"/>
</dbReference>
<evidence type="ECO:0000259" key="1">
    <source>
        <dbReference type="Pfam" id="PF26006"/>
    </source>
</evidence>
<dbReference type="Pfam" id="PF26006">
    <property type="entry name" value="DUF7999"/>
    <property type="match status" value="1"/>
</dbReference>
<dbReference type="Proteomes" id="UP001597185">
    <property type="component" value="Unassembled WGS sequence"/>
</dbReference>
<protein>
    <recommendedName>
        <fullName evidence="1">DUF7999 domain-containing protein</fullName>
    </recommendedName>
</protein>
<comment type="caution">
    <text evidence="2">The sequence shown here is derived from an EMBL/GenBank/DDBJ whole genome shotgun (WGS) entry which is preliminary data.</text>
</comment>
<sequence length="81" mass="8862">MIDRSGTYMVVEPCNGHGTTTLREHPRNSTVHVVEYGDPEVESMLAGLDAGTVVRVELEREGRRGNAWRAEAARPVSADPT</sequence>
<accession>A0ABD6C339</accession>
<dbReference type="EMBL" id="JBHUDB010000011">
    <property type="protein sequence ID" value="MFD1571581.1"/>
    <property type="molecule type" value="Genomic_DNA"/>
</dbReference>
<organism evidence="2 3">
    <name type="scientific">Halorubrum laminariae</name>
    <dbReference type="NCBI Taxonomy" id="1433523"/>
    <lineage>
        <taxon>Archaea</taxon>
        <taxon>Methanobacteriati</taxon>
        <taxon>Methanobacteriota</taxon>
        <taxon>Stenosarchaea group</taxon>
        <taxon>Halobacteria</taxon>
        <taxon>Halobacteriales</taxon>
        <taxon>Haloferacaceae</taxon>
        <taxon>Halorubrum</taxon>
    </lineage>
</organism>
<proteinExistence type="predicted"/>
<evidence type="ECO:0000313" key="3">
    <source>
        <dbReference type="Proteomes" id="UP001597185"/>
    </source>
</evidence>
<dbReference type="InterPro" id="IPR058312">
    <property type="entry name" value="DUF7999"/>
</dbReference>
<keyword evidence="3" id="KW-1185">Reference proteome</keyword>
<evidence type="ECO:0000313" key="2">
    <source>
        <dbReference type="EMBL" id="MFD1571581.1"/>
    </source>
</evidence>